<reference evidence="3 4" key="1">
    <citation type="journal article" date="2020" name="Microorganisms">
        <title>Osmotic Adaptation and Compatible Solute Biosynthesis of Phototrophic Bacteria as Revealed from Genome Analyses.</title>
        <authorList>
            <person name="Imhoff J.F."/>
            <person name="Rahn T."/>
            <person name="Kunzel S."/>
            <person name="Keller A."/>
            <person name="Neulinger S.C."/>
        </authorList>
    </citation>
    <scope>NUCLEOTIDE SEQUENCE [LARGE SCALE GENOMIC DNA]</scope>
    <source>
        <strain evidence="3 4">DSM 15382</strain>
    </source>
</reference>
<dbReference type="EMBL" id="NRSG01000126">
    <property type="protein sequence ID" value="MBK1659812.1"/>
    <property type="molecule type" value="Genomic_DNA"/>
</dbReference>
<dbReference type="SUPFAM" id="SSF69318">
    <property type="entry name" value="Integrin alpha N-terminal domain"/>
    <property type="match status" value="1"/>
</dbReference>
<dbReference type="PANTHER" id="PTHR46580">
    <property type="entry name" value="SENSOR KINASE-RELATED"/>
    <property type="match status" value="1"/>
</dbReference>
<dbReference type="RefSeq" id="WP_133219681.1">
    <property type="nucleotide sequence ID" value="NZ_NRSG01000126.1"/>
</dbReference>
<feature type="region of interest" description="Disordered" evidence="2">
    <location>
        <begin position="1"/>
        <end position="38"/>
    </location>
</feature>
<dbReference type="Proteomes" id="UP000697995">
    <property type="component" value="Unassembled WGS sequence"/>
</dbReference>
<dbReference type="InterPro" id="IPR013517">
    <property type="entry name" value="FG-GAP"/>
</dbReference>
<organism evidence="3 4">
    <name type="scientific">Paracraurococcus ruber</name>
    <dbReference type="NCBI Taxonomy" id="77675"/>
    <lineage>
        <taxon>Bacteria</taxon>
        <taxon>Pseudomonadati</taxon>
        <taxon>Pseudomonadota</taxon>
        <taxon>Alphaproteobacteria</taxon>
        <taxon>Acetobacterales</taxon>
        <taxon>Roseomonadaceae</taxon>
        <taxon>Paracraurococcus</taxon>
    </lineage>
</organism>
<dbReference type="SUPFAM" id="SSF51120">
    <property type="entry name" value="beta-Roll"/>
    <property type="match status" value="5"/>
</dbReference>
<dbReference type="PRINTS" id="PR00313">
    <property type="entry name" value="CABNDNGRPT"/>
</dbReference>
<protein>
    <submittedName>
        <fullName evidence="3">Uncharacterized protein</fullName>
    </submittedName>
</protein>
<dbReference type="Gene3D" id="2.150.10.10">
    <property type="entry name" value="Serralysin-like metalloprotease, C-terminal"/>
    <property type="match status" value="4"/>
</dbReference>
<accession>A0ABS1D0K7</accession>
<name>A0ABS1D0K7_9PROT</name>
<proteinExistence type="predicted"/>
<evidence type="ECO:0000313" key="4">
    <source>
        <dbReference type="Proteomes" id="UP000697995"/>
    </source>
</evidence>
<evidence type="ECO:0000256" key="2">
    <source>
        <dbReference type="SAM" id="MobiDB-lite"/>
    </source>
</evidence>
<dbReference type="InterPro" id="IPR001343">
    <property type="entry name" value="Hemolysn_Ca-bd"/>
</dbReference>
<evidence type="ECO:0000313" key="3">
    <source>
        <dbReference type="EMBL" id="MBK1659812.1"/>
    </source>
</evidence>
<keyword evidence="4" id="KW-1185">Reference proteome</keyword>
<keyword evidence="1" id="KW-0732">Signal</keyword>
<dbReference type="Pfam" id="PF13517">
    <property type="entry name" value="FG-GAP_3"/>
    <property type="match status" value="2"/>
</dbReference>
<comment type="caution">
    <text evidence="3">The sequence shown here is derived from an EMBL/GenBank/DDBJ whole genome shotgun (WGS) entry which is preliminary data.</text>
</comment>
<sequence>MARIPGTPNKDTLSGTPDSDAFVGSGDSDSIAGGSGPGTSQFDSLDYSGFGAANPITATFTSAFGGTVTKKDIGTDTFSGIRLIIGTQGNDSLKGFSAPTSLIALLGGPGTDSIDGASNSLNQADYGSAQQGVTIDLGQGTATDGLGSTDRLTNVLRVKGSDFNDTITGGNASEIFSASRGNDGYNGGGGSNLLDYGSGFVPGPVTVTYGASGYSGTAQKSGSNGTDSFTNIRGILGSAENDTLIGSDDASAGLPFAVQLRGRLGNDFIDGRKSQLNQASYADSPNGVTVRLQTSLDADGNWFGSASDGNQVPGAATGTYYTDTLKNVVRAVGGAGNDTLIGSDASDRFDGSAGSDSMDGGLGFNTIDYGSLASGTTVGVAAGDTDPGLFGLGTALVAKSTGGADTVVNANEFRGTAGGDILIGYDGPYSYQGFRMRGAGGNDTIYGFKNTTNSADYSNATAAVTIDLQVSTDPWGNEWIGSASGDASVGTDTLISVQRVRASSFNDTIHGTQGDDVVDVFTGGSHVLYGRAGLNEVRFAVGTEVDVTIDLGTEASGSGFGGYRGTILKPGGVTDTLYDFYRAQGGAGDDAIYGTPGDDTLSGGPGDNLLDGRGGNNTYTARLFSGQSFQSQGAVIDLGDGAVGTATNPWGGTDSLRHIQNAVGSQFDDTLTGADIAGGGLSFIRGDGGNDLLQAPSWSANVMVSYASSLSGVRVDLALQKTLDDGWFGGQDTLVNIKAARGSAFDDSLLGSDRDEVFEGRGGLDTIDGRGGRDTAVFNAASADATWYKDAETGNWVFTSSDGQVDVLRDVEFVRFTDRTIALPDAVARQDLDGGGASDILWRATDGTLVAWATNGMAGSAAAIATVPSNWALAGVADLTGDGKADLLWRNADGTVVIWAMDGAVPVAVQPLDIIDPSWKVAALGDLDADGTADILWRNDDGTAVAWRMAGGQVVGGGALGNPGATWRVAALADTNADGRAEIVWRNANGTLLHWFTDDTNPPETTIIGNPGADWQVVGSGDYDRNGKADLVLRNDNGAVVIWSMDGGQVAGGGLVAAPGADWSVAGTGDYDGNGQADLLWRNADGTAVLWLFGSVGPDSVTVLGNPGTDWTIA</sequence>
<dbReference type="InterPro" id="IPR028994">
    <property type="entry name" value="Integrin_alpha_N"/>
</dbReference>
<dbReference type="InterPro" id="IPR011049">
    <property type="entry name" value="Serralysin-like_metalloprot_C"/>
</dbReference>
<dbReference type="PANTHER" id="PTHR46580:SF2">
    <property type="entry name" value="MAM DOMAIN-CONTAINING PROTEIN"/>
    <property type="match status" value="1"/>
</dbReference>
<dbReference type="Pfam" id="PF00353">
    <property type="entry name" value="HemolysinCabind"/>
    <property type="match status" value="7"/>
</dbReference>
<evidence type="ECO:0000256" key="1">
    <source>
        <dbReference type="ARBA" id="ARBA00022729"/>
    </source>
</evidence>
<gene>
    <name evidence="3" type="ORF">CKO45_16395</name>
</gene>